<dbReference type="SUPFAM" id="SSF56801">
    <property type="entry name" value="Acetyl-CoA synthetase-like"/>
    <property type="match status" value="1"/>
</dbReference>
<evidence type="ECO:0000256" key="1">
    <source>
        <dbReference type="ARBA" id="ARBA00001957"/>
    </source>
</evidence>
<dbReference type="FunFam" id="2.30.38.10:FF:000001">
    <property type="entry name" value="Non-ribosomal peptide synthetase PvdI"/>
    <property type="match status" value="1"/>
</dbReference>
<dbReference type="InterPro" id="IPR009081">
    <property type="entry name" value="PP-bd_ACP"/>
</dbReference>
<dbReference type="Gene3D" id="3.30.300.30">
    <property type="match status" value="1"/>
</dbReference>
<dbReference type="SMART" id="SM00823">
    <property type="entry name" value="PKS_PP"/>
    <property type="match status" value="1"/>
</dbReference>
<dbReference type="GO" id="GO:0003824">
    <property type="term" value="F:catalytic activity"/>
    <property type="evidence" value="ECO:0007669"/>
    <property type="project" value="InterPro"/>
</dbReference>
<gene>
    <name evidence="6" type="ORF">SAMN05421803_10611</name>
</gene>
<dbReference type="NCBIfam" id="TIGR01733">
    <property type="entry name" value="AA-adenyl-dom"/>
    <property type="match status" value="1"/>
</dbReference>
<name>A0A1M6J6K0_9ACTN</name>
<dbReference type="Pfam" id="PF00550">
    <property type="entry name" value="PP-binding"/>
    <property type="match status" value="1"/>
</dbReference>
<dbReference type="InterPro" id="IPR045851">
    <property type="entry name" value="AMP-bd_C_sf"/>
</dbReference>
<evidence type="ECO:0000259" key="5">
    <source>
        <dbReference type="PROSITE" id="PS50075"/>
    </source>
</evidence>
<feature type="domain" description="Carrier" evidence="5">
    <location>
        <begin position="1034"/>
        <end position="1108"/>
    </location>
</feature>
<dbReference type="InterPro" id="IPR020806">
    <property type="entry name" value="PKS_PP-bd"/>
</dbReference>
<proteinExistence type="predicted"/>
<dbReference type="InterPro" id="IPR036736">
    <property type="entry name" value="ACP-like_sf"/>
</dbReference>
<dbReference type="InterPro" id="IPR000873">
    <property type="entry name" value="AMP-dep_synth/lig_dom"/>
</dbReference>
<keyword evidence="7" id="KW-1185">Reference proteome</keyword>
<evidence type="ECO:0000313" key="6">
    <source>
        <dbReference type="EMBL" id="SHJ42364.1"/>
    </source>
</evidence>
<dbReference type="PANTHER" id="PTHR45527:SF1">
    <property type="entry name" value="FATTY ACID SYNTHASE"/>
    <property type="match status" value="1"/>
</dbReference>
<dbReference type="Pfam" id="PF00668">
    <property type="entry name" value="Condensation"/>
    <property type="match status" value="1"/>
</dbReference>
<dbReference type="AlphaFoldDB" id="A0A1M6J6K0"/>
<dbReference type="GO" id="GO:0044550">
    <property type="term" value="P:secondary metabolite biosynthetic process"/>
    <property type="evidence" value="ECO:0007669"/>
    <property type="project" value="TreeGrafter"/>
</dbReference>
<dbReference type="GO" id="GO:0005829">
    <property type="term" value="C:cytosol"/>
    <property type="evidence" value="ECO:0007669"/>
    <property type="project" value="TreeGrafter"/>
</dbReference>
<dbReference type="InterPro" id="IPR023213">
    <property type="entry name" value="CAT-like_dom_sf"/>
</dbReference>
<dbReference type="SUPFAM" id="SSF52777">
    <property type="entry name" value="CoA-dependent acyltransferases"/>
    <property type="match status" value="2"/>
</dbReference>
<accession>A0A1M6J6K0</accession>
<dbReference type="RefSeq" id="WP_143173340.1">
    <property type="nucleotide sequence ID" value="NZ_FQZK01000006.1"/>
</dbReference>
<dbReference type="Pfam" id="PF00501">
    <property type="entry name" value="AMP-binding"/>
    <property type="match status" value="1"/>
</dbReference>
<keyword evidence="3" id="KW-0597">Phosphoprotein</keyword>
<dbReference type="STRING" id="758803.SAMN05421803_10611"/>
<dbReference type="SUPFAM" id="SSF47336">
    <property type="entry name" value="ACP-like"/>
    <property type="match status" value="1"/>
</dbReference>
<dbReference type="Gene3D" id="3.30.559.30">
    <property type="entry name" value="Nonribosomal peptide synthetase, condensation domain"/>
    <property type="match status" value="1"/>
</dbReference>
<reference evidence="6 7" key="1">
    <citation type="submission" date="2016-11" db="EMBL/GenBank/DDBJ databases">
        <authorList>
            <person name="Jaros S."/>
            <person name="Januszkiewicz K."/>
            <person name="Wedrychowicz H."/>
        </authorList>
    </citation>
    <scope>NUCLEOTIDE SEQUENCE [LARGE SCALE GENOMIC DNA]</scope>
    <source>
        <strain evidence="6 7">CGMCC 4.5723</strain>
    </source>
</reference>
<feature type="compositionally biased region" description="Low complexity" evidence="4">
    <location>
        <begin position="579"/>
        <end position="601"/>
    </location>
</feature>
<evidence type="ECO:0000256" key="2">
    <source>
        <dbReference type="ARBA" id="ARBA00022450"/>
    </source>
</evidence>
<dbReference type="Proteomes" id="UP000184452">
    <property type="component" value="Unassembled WGS sequence"/>
</dbReference>
<evidence type="ECO:0000313" key="7">
    <source>
        <dbReference type="Proteomes" id="UP000184452"/>
    </source>
</evidence>
<organism evidence="6 7">
    <name type="scientific">Nocardiopsis flavescens</name>
    <dbReference type="NCBI Taxonomy" id="758803"/>
    <lineage>
        <taxon>Bacteria</taxon>
        <taxon>Bacillati</taxon>
        <taxon>Actinomycetota</taxon>
        <taxon>Actinomycetes</taxon>
        <taxon>Streptosporangiales</taxon>
        <taxon>Nocardiopsidaceae</taxon>
        <taxon>Nocardiopsis</taxon>
    </lineage>
</organism>
<dbReference type="Gene3D" id="3.30.559.10">
    <property type="entry name" value="Chloramphenicol acetyltransferase-like domain"/>
    <property type="match status" value="1"/>
</dbReference>
<evidence type="ECO:0000256" key="3">
    <source>
        <dbReference type="ARBA" id="ARBA00022553"/>
    </source>
</evidence>
<dbReference type="Gene3D" id="3.40.50.12780">
    <property type="entry name" value="N-terminal domain of ligase-like"/>
    <property type="match status" value="2"/>
</dbReference>
<keyword evidence="2" id="KW-0596">Phosphopantetheine</keyword>
<sequence>MTAQENTGAIADVLPLGPLQEGLLFHHVLAGGDGTGDVYNLQVRLELLGPADPRRLRRAAAALLERHPHLGAGFWHEDLDEPVQFVPADTDVDWHLTALPAEGAQAAEDRIADAEFAHRFDLAAPPLLRFHALTDGPDRTVLVVTAHHILLDGWSLPLLVRDLLRLHAGGPPPGPAPRYRDHLARLAHRDRDADRAAWSAALAGLDGPTLLAPGAGPAGTPRRIERTLDAGTAKRLRALAAAAGTGVNTVLQAVWGLTLGAATGRTDTVFGQPFSGRPADLPGAGDMVGLFTNTLPVRVRTRPGETALDLLRRLHLAQADLLDHHGAGLAEIQRAAGHGTLFDTLLVVENYPLVPAGADTGGPRPGRVRVRDATHYPVVLTALPDEGLLRLDHRGVPEEDAHQVFDLFAHLLARVLDAPDRPLRALDPLTADQHAALRRHNDTAAPGLRTTLTALLAPAAAVHADRTAVVDGGRTLTHARLHDDAGRLAALLAGHGAGPEKVVAVALPRGADLVTALLAVVRTGAAYLPLDTDHPPARLADTAARAGALALVTDTATAPVLAAALAGGPAVPGAPPGVRPAGPDAGDPAAGGAPAGDTVVPGAGGGSGAPEGARGTVVPGGARGAGVPGDPGPAGATGGRIPVVEVDAAATRERLAAADPLPWADPHPDGLAYTVFTSGSTGRPKGVGVTHRALANRLEWTQDRYRLTPADRVAQKTPIGFDVAVWEFFWPLAAGAAIVTVPPGGHRDPALLADLFADRGVTVCHFVPSLLRPFLAEPAAARARDLRLVIASGEGLPADLARDFGRVLPGAGLENLYGPTEAAIDVTSHTAGPDACGATVPIGAPVHNTVLHVLDPWLRPAPPGVPGELYLGGVQLARGYLGRPGLTAERFVADPFGDGGRLYRTGDLARRLPDGTVVHLGRTDDQVKINGVRVEPGEIEAALARLDGVASAAATVAAGPGGAPRVTAYAVPAAGADPDPAALRGALARVLPAAMVPAAVLLLDALPLNANGKLDRRALPDPGPAVPAGGGGRPPRTSGEETLCAAVADVLGLDRVGADTDFFALGGDSITAIRLVSRARGAGLEFTVRDVFDHRTPERLAARAVPAAPEPDPVRDGEDPFAGLLDAEGADALHRLREGDA</sequence>
<dbReference type="InterPro" id="IPR042099">
    <property type="entry name" value="ANL_N_sf"/>
</dbReference>
<dbReference type="FunFam" id="3.40.50.980:FF:000002">
    <property type="entry name" value="Enterobactin synthetase component F"/>
    <property type="match status" value="1"/>
</dbReference>
<dbReference type="InterPro" id="IPR010071">
    <property type="entry name" value="AA_adenyl_dom"/>
</dbReference>
<dbReference type="InterPro" id="IPR006162">
    <property type="entry name" value="Ppantetheine_attach_site"/>
</dbReference>
<dbReference type="PROSITE" id="PS00012">
    <property type="entry name" value="PHOSPHOPANTETHEINE"/>
    <property type="match status" value="1"/>
</dbReference>
<evidence type="ECO:0000256" key="4">
    <source>
        <dbReference type="SAM" id="MobiDB-lite"/>
    </source>
</evidence>
<dbReference type="PANTHER" id="PTHR45527">
    <property type="entry name" value="NONRIBOSOMAL PEPTIDE SYNTHETASE"/>
    <property type="match status" value="1"/>
</dbReference>
<feature type="compositionally biased region" description="Low complexity" evidence="4">
    <location>
        <begin position="610"/>
        <end position="620"/>
    </location>
</feature>
<dbReference type="Pfam" id="PF13193">
    <property type="entry name" value="AMP-binding_C"/>
    <property type="match status" value="1"/>
</dbReference>
<feature type="region of interest" description="Disordered" evidence="4">
    <location>
        <begin position="1015"/>
        <end position="1039"/>
    </location>
</feature>
<dbReference type="GO" id="GO:0031177">
    <property type="term" value="F:phosphopantetheine binding"/>
    <property type="evidence" value="ECO:0007669"/>
    <property type="project" value="InterPro"/>
</dbReference>
<dbReference type="GO" id="GO:0043041">
    <property type="term" value="P:amino acid activation for nonribosomal peptide biosynthetic process"/>
    <property type="evidence" value="ECO:0007669"/>
    <property type="project" value="TreeGrafter"/>
</dbReference>
<dbReference type="InterPro" id="IPR025110">
    <property type="entry name" value="AMP-bd_C"/>
</dbReference>
<dbReference type="Gene3D" id="3.40.50.1820">
    <property type="entry name" value="alpha/beta hydrolase"/>
    <property type="match status" value="1"/>
</dbReference>
<comment type="cofactor">
    <cofactor evidence="1">
        <name>pantetheine 4'-phosphate</name>
        <dbReference type="ChEBI" id="CHEBI:47942"/>
    </cofactor>
</comment>
<dbReference type="InterPro" id="IPR029058">
    <property type="entry name" value="AB_hydrolase_fold"/>
</dbReference>
<protein>
    <submittedName>
        <fullName evidence="6">Amino acid adenylation domain-containing protein</fullName>
    </submittedName>
</protein>
<feature type="region of interest" description="Disordered" evidence="4">
    <location>
        <begin position="574"/>
        <end position="639"/>
    </location>
</feature>
<dbReference type="InterPro" id="IPR001242">
    <property type="entry name" value="Condensation_dom"/>
</dbReference>
<dbReference type="EMBL" id="FQZK01000006">
    <property type="protein sequence ID" value="SHJ42364.1"/>
    <property type="molecule type" value="Genomic_DNA"/>
</dbReference>
<dbReference type="GO" id="GO:0008610">
    <property type="term" value="P:lipid biosynthetic process"/>
    <property type="evidence" value="ECO:0007669"/>
    <property type="project" value="UniProtKB-ARBA"/>
</dbReference>
<dbReference type="FunFam" id="1.10.1200.10:FF:000005">
    <property type="entry name" value="Nonribosomal peptide synthetase 1"/>
    <property type="match status" value="1"/>
</dbReference>
<dbReference type="PROSITE" id="PS50075">
    <property type="entry name" value="CARRIER"/>
    <property type="match status" value="1"/>
</dbReference>
<dbReference type="OrthoDB" id="3802848at2"/>